<accession>A0ABU6GB23</accession>
<feature type="compositionally biased region" description="Low complexity" evidence="2">
    <location>
        <begin position="43"/>
        <end position="55"/>
    </location>
</feature>
<dbReference type="RefSeq" id="WP_326075396.1">
    <property type="nucleotide sequence ID" value="NZ_JARLKY010000094.1"/>
</dbReference>
<feature type="chain" id="PRO_5047495553" evidence="3">
    <location>
        <begin position="27"/>
        <end position="567"/>
    </location>
</feature>
<dbReference type="Proteomes" id="UP001338137">
    <property type="component" value="Unassembled WGS sequence"/>
</dbReference>
<sequence length="567" mass="63707">MFIRKSRKTMTTLLALFTAVSITACSTDKGATNTASPEPAKSTEAAQQTAVPAAAKAEEGWKSDTKPITFDWYLNFSWFPNKWGVDPTSQYITKKTGVSVNFIVPAGNENEKLNTMIASGKLPDFITLGWYEDAVKKMIEGNMVLPLNELAKQYDPYFFKVADPAKTSWYTQKDGNFYGYPNASSSTQDYKKYGENFVSNQTFLVRKDMYEAIGKPDMRTSEGFLNALKAAKEKFPEVNGQPLIPLGLNEFGDTGNYSLLDANQNSSMLANFLAIPYEKDGKLYDRSTDPEFVSWLKTFRKANETGLLSKDIFIDKRPQIEEKVAQGRYFAMLYQRSDLAKQNISLYQKDPNTAYIAVDGPANSKKDAPVLAGPGISGWTVTLISKDVKDKARAIKFLSYLISEEGNKDLFLGEKGVSYDTINGKEQFKPEVLDLLNKDRASFDKKYGSSYTFWMLMDTNMNLKWSPPSVEPIKQPEEWTKGKTKSLSQYDNIIPTGTSVEGIANSKIAQNWGKTLPKLLLTKSDAEFDQLFDKFQKDRIAAGLDKVQAYEQKEFESNTKKIAEFSK</sequence>
<evidence type="ECO:0000256" key="1">
    <source>
        <dbReference type="ARBA" id="ARBA00022729"/>
    </source>
</evidence>
<feature type="signal peptide" evidence="3">
    <location>
        <begin position="1"/>
        <end position="26"/>
    </location>
</feature>
<keyword evidence="1 3" id="KW-0732">Signal</keyword>
<dbReference type="InterPro" id="IPR050490">
    <property type="entry name" value="Bact_solute-bd_prot1"/>
</dbReference>
<dbReference type="PROSITE" id="PS51257">
    <property type="entry name" value="PROKAR_LIPOPROTEIN"/>
    <property type="match status" value="1"/>
</dbReference>
<keyword evidence="5" id="KW-1185">Reference proteome</keyword>
<dbReference type="Gene3D" id="3.40.190.10">
    <property type="entry name" value="Periplasmic binding protein-like II"/>
    <property type="match status" value="2"/>
</dbReference>
<gene>
    <name evidence="4" type="ORF">P4I72_30285</name>
</gene>
<organism evidence="4 5">
    <name type="scientific">Paenibacillus alba</name>
    <dbReference type="NCBI Taxonomy" id="1197127"/>
    <lineage>
        <taxon>Bacteria</taxon>
        <taxon>Bacillati</taxon>
        <taxon>Bacillota</taxon>
        <taxon>Bacilli</taxon>
        <taxon>Bacillales</taxon>
        <taxon>Paenibacillaceae</taxon>
        <taxon>Paenibacillus</taxon>
    </lineage>
</organism>
<evidence type="ECO:0000256" key="3">
    <source>
        <dbReference type="SAM" id="SignalP"/>
    </source>
</evidence>
<dbReference type="SUPFAM" id="SSF53850">
    <property type="entry name" value="Periplasmic binding protein-like II"/>
    <property type="match status" value="1"/>
</dbReference>
<reference evidence="4 5" key="1">
    <citation type="submission" date="2023-03" db="EMBL/GenBank/DDBJ databases">
        <title>Bacillus Genome Sequencing.</title>
        <authorList>
            <person name="Dunlap C."/>
        </authorList>
    </citation>
    <scope>NUCLEOTIDE SEQUENCE [LARGE SCALE GENOMIC DNA]</scope>
    <source>
        <strain evidence="4 5">BD-533</strain>
    </source>
</reference>
<dbReference type="PANTHER" id="PTHR43649:SF33">
    <property type="entry name" value="POLYGALACTURONAN_RHAMNOGALACTURONAN-BINDING PROTEIN YTCQ"/>
    <property type="match status" value="1"/>
</dbReference>
<evidence type="ECO:0000313" key="4">
    <source>
        <dbReference type="EMBL" id="MEC0231396.1"/>
    </source>
</evidence>
<name>A0ABU6GB23_9BACL</name>
<feature type="region of interest" description="Disordered" evidence="2">
    <location>
        <begin position="28"/>
        <end position="58"/>
    </location>
</feature>
<comment type="caution">
    <text evidence="4">The sequence shown here is derived from an EMBL/GenBank/DDBJ whole genome shotgun (WGS) entry which is preliminary data.</text>
</comment>
<dbReference type="PANTHER" id="PTHR43649">
    <property type="entry name" value="ARABINOSE-BINDING PROTEIN-RELATED"/>
    <property type="match status" value="1"/>
</dbReference>
<proteinExistence type="predicted"/>
<dbReference type="EMBL" id="JARLKY010000094">
    <property type="protein sequence ID" value="MEC0231396.1"/>
    <property type="molecule type" value="Genomic_DNA"/>
</dbReference>
<evidence type="ECO:0000313" key="5">
    <source>
        <dbReference type="Proteomes" id="UP001338137"/>
    </source>
</evidence>
<protein>
    <submittedName>
        <fullName evidence="4">Extracellular solute-binding protein</fullName>
    </submittedName>
</protein>
<evidence type="ECO:0000256" key="2">
    <source>
        <dbReference type="SAM" id="MobiDB-lite"/>
    </source>
</evidence>